<dbReference type="PROSITE" id="PS51078">
    <property type="entry name" value="ICLR_ED"/>
    <property type="match status" value="1"/>
</dbReference>
<feature type="domain" description="IclR-ED" evidence="5">
    <location>
        <begin position="71"/>
        <end position="241"/>
    </location>
</feature>
<proteinExistence type="predicted"/>
<dbReference type="RefSeq" id="WP_185986547.1">
    <property type="nucleotide sequence ID" value="NZ_BAAALZ010000002.1"/>
</dbReference>
<dbReference type="GO" id="GO:0003677">
    <property type="term" value="F:DNA binding"/>
    <property type="evidence" value="ECO:0007669"/>
    <property type="project" value="UniProtKB-KW"/>
</dbReference>
<reference evidence="6 7" key="1">
    <citation type="submission" date="2020-07" db="EMBL/GenBank/DDBJ databases">
        <title>Sequencing the genomes of 1000 actinobacteria strains.</title>
        <authorList>
            <person name="Klenk H.-P."/>
        </authorList>
    </citation>
    <scope>NUCLEOTIDE SEQUENCE [LARGE SCALE GENOMIC DNA]</scope>
    <source>
        <strain evidence="6 7">DSM 17380</strain>
    </source>
</reference>
<keyword evidence="7" id="KW-1185">Reference proteome</keyword>
<evidence type="ECO:0000259" key="5">
    <source>
        <dbReference type="PROSITE" id="PS51078"/>
    </source>
</evidence>
<organism evidence="6 7">
    <name type="scientific">Leucobacter aridicollis</name>
    <dbReference type="NCBI Taxonomy" id="283878"/>
    <lineage>
        <taxon>Bacteria</taxon>
        <taxon>Bacillati</taxon>
        <taxon>Actinomycetota</taxon>
        <taxon>Actinomycetes</taxon>
        <taxon>Micrococcales</taxon>
        <taxon>Microbacteriaceae</taxon>
        <taxon>Leucobacter</taxon>
    </lineage>
</organism>
<dbReference type="PANTHER" id="PTHR30136:SF24">
    <property type="entry name" value="HTH-TYPE TRANSCRIPTIONAL REPRESSOR ALLR"/>
    <property type="match status" value="1"/>
</dbReference>
<dbReference type="Pfam" id="PF09339">
    <property type="entry name" value="HTH_IclR"/>
    <property type="match status" value="1"/>
</dbReference>
<comment type="caution">
    <text evidence="6">The sequence shown here is derived from an EMBL/GenBank/DDBJ whole genome shotgun (WGS) entry which is preliminary data.</text>
</comment>
<dbReference type="GO" id="GO:0045892">
    <property type="term" value="P:negative regulation of DNA-templated transcription"/>
    <property type="evidence" value="ECO:0007669"/>
    <property type="project" value="TreeGrafter"/>
</dbReference>
<dbReference type="InterPro" id="IPR014757">
    <property type="entry name" value="Tscrpt_reg_IclR_C"/>
</dbReference>
<dbReference type="InterPro" id="IPR029016">
    <property type="entry name" value="GAF-like_dom_sf"/>
</dbReference>
<dbReference type="InterPro" id="IPR036388">
    <property type="entry name" value="WH-like_DNA-bd_sf"/>
</dbReference>
<evidence type="ECO:0000256" key="1">
    <source>
        <dbReference type="ARBA" id="ARBA00023015"/>
    </source>
</evidence>
<dbReference type="InterPro" id="IPR050707">
    <property type="entry name" value="HTH_MetabolicPath_Reg"/>
</dbReference>
<dbReference type="PANTHER" id="PTHR30136">
    <property type="entry name" value="HELIX-TURN-HELIX TRANSCRIPTIONAL REGULATOR, ICLR FAMILY"/>
    <property type="match status" value="1"/>
</dbReference>
<evidence type="ECO:0000313" key="7">
    <source>
        <dbReference type="Proteomes" id="UP000586095"/>
    </source>
</evidence>
<dbReference type="EMBL" id="JACCBD010000001">
    <property type="protein sequence ID" value="NYD26294.1"/>
    <property type="molecule type" value="Genomic_DNA"/>
</dbReference>
<sequence length="241" mass="25044">MAPNTPAGSPAQTAGSQTLARGLRALEILAEAGSPISIARLSEELGVHRSNTYRLLRTLEDHRFAIRDDAGLIRLGPRIAALAHGVAPHLNTAAAPVLTELAHDLGMTAFLTVLDAGDIVTLASVEPGNVDASIARNPGVRHPWDRGAPGHAIESTLSPAEREAALGGPEASPAALEARALGYALSESEVIDGVTSIAVPLRIPGEPPAAVAIVHFRLPESVDAVAARLHRAAREVLASYR</sequence>
<evidence type="ECO:0000256" key="2">
    <source>
        <dbReference type="ARBA" id="ARBA00023125"/>
    </source>
</evidence>
<feature type="domain" description="HTH iclR-type" evidence="4">
    <location>
        <begin position="16"/>
        <end position="77"/>
    </location>
</feature>
<dbReference type="InterPro" id="IPR036390">
    <property type="entry name" value="WH_DNA-bd_sf"/>
</dbReference>
<dbReference type="InterPro" id="IPR005471">
    <property type="entry name" value="Tscrpt_reg_IclR_N"/>
</dbReference>
<dbReference type="GO" id="GO:0003700">
    <property type="term" value="F:DNA-binding transcription factor activity"/>
    <property type="evidence" value="ECO:0007669"/>
    <property type="project" value="TreeGrafter"/>
</dbReference>
<dbReference type="Gene3D" id="3.30.450.40">
    <property type="match status" value="1"/>
</dbReference>
<protein>
    <submittedName>
        <fullName evidence="6">DNA-binding IclR family transcriptional regulator</fullName>
    </submittedName>
</protein>
<evidence type="ECO:0000259" key="4">
    <source>
        <dbReference type="PROSITE" id="PS51077"/>
    </source>
</evidence>
<dbReference type="Pfam" id="PF01614">
    <property type="entry name" value="IclR_C"/>
    <property type="match status" value="1"/>
</dbReference>
<dbReference type="SUPFAM" id="SSF46785">
    <property type="entry name" value="Winged helix' DNA-binding domain"/>
    <property type="match status" value="1"/>
</dbReference>
<name>A0A852RD89_9MICO</name>
<evidence type="ECO:0000313" key="6">
    <source>
        <dbReference type="EMBL" id="NYD26294.1"/>
    </source>
</evidence>
<accession>A0A852RD89</accession>
<dbReference type="SMART" id="SM00346">
    <property type="entry name" value="HTH_ICLR"/>
    <property type="match status" value="1"/>
</dbReference>
<dbReference type="AlphaFoldDB" id="A0A852RD89"/>
<dbReference type="SUPFAM" id="SSF55781">
    <property type="entry name" value="GAF domain-like"/>
    <property type="match status" value="1"/>
</dbReference>
<dbReference type="PROSITE" id="PS51077">
    <property type="entry name" value="HTH_ICLR"/>
    <property type="match status" value="1"/>
</dbReference>
<keyword evidence="3" id="KW-0804">Transcription</keyword>
<gene>
    <name evidence="6" type="ORF">BJ960_001097</name>
</gene>
<dbReference type="Proteomes" id="UP000586095">
    <property type="component" value="Unassembled WGS sequence"/>
</dbReference>
<evidence type="ECO:0000256" key="3">
    <source>
        <dbReference type="ARBA" id="ARBA00023163"/>
    </source>
</evidence>
<keyword evidence="2 6" id="KW-0238">DNA-binding</keyword>
<keyword evidence="1" id="KW-0805">Transcription regulation</keyword>
<dbReference type="Gene3D" id="1.10.10.10">
    <property type="entry name" value="Winged helix-like DNA-binding domain superfamily/Winged helix DNA-binding domain"/>
    <property type="match status" value="1"/>
</dbReference>